<comment type="cofactor">
    <cofactor evidence="1">
        <name>FAD</name>
        <dbReference type="ChEBI" id="CHEBI:57692"/>
    </cofactor>
</comment>
<accession>A0A381Y6I5</accession>
<name>A0A381Y6I5_9ZZZZ</name>
<dbReference type="AlphaFoldDB" id="A0A381Y6I5"/>
<dbReference type="GO" id="GO:0071555">
    <property type="term" value="P:cell wall organization"/>
    <property type="evidence" value="ECO:0007669"/>
    <property type="project" value="TreeGrafter"/>
</dbReference>
<dbReference type="GO" id="GO:0008762">
    <property type="term" value="F:UDP-N-acetylmuramate dehydrogenase activity"/>
    <property type="evidence" value="ECO:0007669"/>
    <property type="project" value="InterPro"/>
</dbReference>
<dbReference type="InterPro" id="IPR011601">
    <property type="entry name" value="MurB_C"/>
</dbReference>
<dbReference type="InterPro" id="IPR036635">
    <property type="entry name" value="MurB_C_sf"/>
</dbReference>
<dbReference type="GO" id="GO:0005829">
    <property type="term" value="C:cytosol"/>
    <property type="evidence" value="ECO:0007669"/>
    <property type="project" value="TreeGrafter"/>
</dbReference>
<dbReference type="Pfam" id="PF02873">
    <property type="entry name" value="MurB_C"/>
    <property type="match status" value="1"/>
</dbReference>
<evidence type="ECO:0000259" key="2">
    <source>
        <dbReference type="Pfam" id="PF02873"/>
    </source>
</evidence>
<protein>
    <recommendedName>
        <fullName evidence="2">UDP-N-acetylenolpyruvoylglucosamine reductase C-terminal domain-containing protein</fullName>
    </recommendedName>
</protein>
<dbReference type="SUPFAM" id="SSF56194">
    <property type="entry name" value="Uridine diphospho-N-Acetylenolpyruvylglucosamine reductase, MurB, C-terminal domain"/>
    <property type="match status" value="1"/>
</dbReference>
<dbReference type="EMBL" id="UINC01017428">
    <property type="protein sequence ID" value="SVA72231.1"/>
    <property type="molecule type" value="Genomic_DNA"/>
</dbReference>
<dbReference type="InterPro" id="IPR003170">
    <property type="entry name" value="MurB"/>
</dbReference>
<organism evidence="3">
    <name type="scientific">marine metagenome</name>
    <dbReference type="NCBI Taxonomy" id="408172"/>
    <lineage>
        <taxon>unclassified sequences</taxon>
        <taxon>metagenomes</taxon>
        <taxon>ecological metagenomes</taxon>
    </lineage>
</organism>
<evidence type="ECO:0000256" key="1">
    <source>
        <dbReference type="ARBA" id="ARBA00001974"/>
    </source>
</evidence>
<evidence type="ECO:0000313" key="3">
    <source>
        <dbReference type="EMBL" id="SVA72231.1"/>
    </source>
</evidence>
<feature type="domain" description="UDP-N-acetylenolpyruvoylglucosamine reductase C-terminal" evidence="2">
    <location>
        <begin position="1"/>
        <end position="47"/>
    </location>
</feature>
<dbReference type="GO" id="GO:0050660">
    <property type="term" value="F:flavin adenine dinucleotide binding"/>
    <property type="evidence" value="ECO:0007669"/>
    <property type="project" value="TreeGrafter"/>
</dbReference>
<dbReference type="PANTHER" id="PTHR21071:SF4">
    <property type="entry name" value="UDP-N-ACETYLENOLPYRUVOYLGLUCOSAMINE REDUCTASE"/>
    <property type="match status" value="1"/>
</dbReference>
<gene>
    <name evidence="3" type="ORF">METZ01_LOCUS125085</name>
</gene>
<proteinExistence type="predicted"/>
<reference evidence="3" key="1">
    <citation type="submission" date="2018-05" db="EMBL/GenBank/DDBJ databases">
        <authorList>
            <person name="Lanie J.A."/>
            <person name="Ng W.-L."/>
            <person name="Kazmierczak K.M."/>
            <person name="Andrzejewski T.M."/>
            <person name="Davidsen T.M."/>
            <person name="Wayne K.J."/>
            <person name="Tettelin H."/>
            <person name="Glass J.I."/>
            <person name="Rusch D."/>
            <person name="Podicherti R."/>
            <person name="Tsui H.-C.T."/>
            <person name="Winkler M.E."/>
        </authorList>
    </citation>
    <scope>NUCLEOTIDE SEQUENCE</scope>
</reference>
<dbReference type="Gene3D" id="3.90.78.10">
    <property type="entry name" value="UDP-N-acetylenolpyruvoylglucosamine reductase, C-terminal domain"/>
    <property type="match status" value="1"/>
</dbReference>
<dbReference type="PANTHER" id="PTHR21071">
    <property type="entry name" value="UDP-N-ACETYLENOLPYRUVOYLGLUCOSAMINE REDUCTASE"/>
    <property type="match status" value="1"/>
</dbReference>
<sequence length="48" mass="5556">MISDKHSNFFVNKNKATFDDMKKLIDFVKKNVKEKTGINLDLEIEIVG</sequence>